<dbReference type="InterPro" id="IPR024791">
    <property type="entry name" value="Cyt_c/ubiquinol_Oxase_su3"/>
</dbReference>
<dbReference type="AlphaFoldDB" id="A0A1M5VE75"/>
<accession>A0A1M5VE75</accession>
<evidence type="ECO:0000256" key="3">
    <source>
        <dbReference type="ARBA" id="ARBA00022692"/>
    </source>
</evidence>
<comment type="similarity">
    <text evidence="2 6">Belongs to the cytochrome c oxidase subunit 3 family.</text>
</comment>
<evidence type="ECO:0000313" key="9">
    <source>
        <dbReference type="EMBL" id="SHH73547.1"/>
    </source>
</evidence>
<feature type="transmembrane region" description="Helical" evidence="7">
    <location>
        <begin position="59"/>
        <end position="79"/>
    </location>
</feature>
<feature type="domain" description="Heme-copper oxidase subunit III family profile" evidence="8">
    <location>
        <begin position="21"/>
        <end position="193"/>
    </location>
</feature>
<dbReference type="EMBL" id="FQWQ01000004">
    <property type="protein sequence ID" value="SHH73547.1"/>
    <property type="molecule type" value="Genomic_DNA"/>
</dbReference>
<protein>
    <submittedName>
        <fullName evidence="9">Cytochrome c oxidase subunit 3</fullName>
    </submittedName>
</protein>
<dbReference type="PROSITE" id="PS50253">
    <property type="entry name" value="COX3"/>
    <property type="match status" value="1"/>
</dbReference>
<dbReference type="Pfam" id="PF00510">
    <property type="entry name" value="COX3"/>
    <property type="match status" value="1"/>
</dbReference>
<comment type="subcellular location">
    <subcellularLocation>
        <location evidence="6">Cell membrane</location>
        <topology evidence="6">Multi-pass membrane protein</topology>
    </subcellularLocation>
    <subcellularLocation>
        <location evidence="1">Membrane</location>
        <topology evidence="1">Multi-pass membrane protein</topology>
    </subcellularLocation>
</comment>
<dbReference type="Proteomes" id="UP000184212">
    <property type="component" value="Unassembled WGS sequence"/>
</dbReference>
<gene>
    <name evidence="9" type="ORF">SAMN04488109_5042</name>
</gene>
<evidence type="ECO:0000256" key="7">
    <source>
        <dbReference type="SAM" id="Phobius"/>
    </source>
</evidence>
<dbReference type="SUPFAM" id="SSF81452">
    <property type="entry name" value="Cytochrome c oxidase subunit III-like"/>
    <property type="match status" value="1"/>
</dbReference>
<keyword evidence="10" id="KW-1185">Reference proteome</keyword>
<keyword evidence="4 7" id="KW-1133">Transmembrane helix</keyword>
<proteinExistence type="inferred from homology"/>
<feature type="transmembrane region" description="Helical" evidence="7">
    <location>
        <begin position="174"/>
        <end position="191"/>
    </location>
</feature>
<dbReference type="RefSeq" id="WP_073139971.1">
    <property type="nucleotide sequence ID" value="NZ_FQWQ01000004.1"/>
</dbReference>
<feature type="transmembrane region" description="Helical" evidence="7">
    <location>
        <begin position="129"/>
        <end position="153"/>
    </location>
</feature>
<evidence type="ECO:0000256" key="1">
    <source>
        <dbReference type="ARBA" id="ARBA00004141"/>
    </source>
</evidence>
<dbReference type="InterPro" id="IPR013833">
    <property type="entry name" value="Cyt_c_oxidase_su3_a-hlx"/>
</dbReference>
<dbReference type="PANTHER" id="PTHR11403:SF10">
    <property type="entry name" value="CYTOCHROME C OXIDASE"/>
    <property type="match status" value="1"/>
</dbReference>
<keyword evidence="5 7" id="KW-0472">Membrane</keyword>
<evidence type="ECO:0000256" key="6">
    <source>
        <dbReference type="RuleBase" id="RU003376"/>
    </source>
</evidence>
<dbReference type="GO" id="GO:0004129">
    <property type="term" value="F:cytochrome-c oxidase activity"/>
    <property type="evidence" value="ECO:0007669"/>
    <property type="project" value="InterPro"/>
</dbReference>
<dbReference type="InterPro" id="IPR000298">
    <property type="entry name" value="Cyt_c_oxidase-like_su3"/>
</dbReference>
<dbReference type="GO" id="GO:0019646">
    <property type="term" value="P:aerobic electron transport chain"/>
    <property type="evidence" value="ECO:0007669"/>
    <property type="project" value="InterPro"/>
</dbReference>
<dbReference type="OrthoDB" id="679789at2"/>
<evidence type="ECO:0000259" key="8">
    <source>
        <dbReference type="PROSITE" id="PS50253"/>
    </source>
</evidence>
<feature type="transmembrane region" description="Helical" evidence="7">
    <location>
        <begin position="91"/>
        <end position="109"/>
    </location>
</feature>
<name>A0A1M5VE75_9BACT</name>
<evidence type="ECO:0000256" key="4">
    <source>
        <dbReference type="ARBA" id="ARBA00022989"/>
    </source>
</evidence>
<organism evidence="9 10">
    <name type="scientific">Chryseolinea serpens</name>
    <dbReference type="NCBI Taxonomy" id="947013"/>
    <lineage>
        <taxon>Bacteria</taxon>
        <taxon>Pseudomonadati</taxon>
        <taxon>Bacteroidota</taxon>
        <taxon>Cytophagia</taxon>
        <taxon>Cytophagales</taxon>
        <taxon>Fulvivirgaceae</taxon>
        <taxon>Chryseolinea</taxon>
    </lineage>
</organism>
<feature type="transmembrane region" description="Helical" evidence="7">
    <location>
        <begin position="22"/>
        <end position="44"/>
    </location>
</feature>
<dbReference type="STRING" id="947013.SAMN04488109_5042"/>
<evidence type="ECO:0000256" key="5">
    <source>
        <dbReference type="ARBA" id="ARBA00023136"/>
    </source>
</evidence>
<evidence type="ECO:0000313" key="10">
    <source>
        <dbReference type="Proteomes" id="UP000184212"/>
    </source>
</evidence>
<evidence type="ECO:0000256" key="2">
    <source>
        <dbReference type="ARBA" id="ARBA00010581"/>
    </source>
</evidence>
<dbReference type="InterPro" id="IPR035973">
    <property type="entry name" value="Cyt_c_oxidase_su3-like_sf"/>
</dbReference>
<keyword evidence="3 6" id="KW-0812">Transmembrane</keyword>
<sequence length="193" mass="22080">MALDIKIVEEAQKPLGMNPKKFGLWLFMGSVIMVFAAWTSAYLVRRADGNWRVFELPSLFWITSAIILVSSGTMHWAYLSAKKDNLEQTKLAISITSLLGVAFLIGQFLAWGEMVQHNVHFVGNPSGSFVYVISWMHGLHIVSGVVFLLIVLVATFQYKVHSKRISQMEMCTTYWHFLDALWLYLFVFLLLNR</sequence>
<dbReference type="PANTHER" id="PTHR11403">
    <property type="entry name" value="CYTOCHROME C OXIDASE SUBUNIT III"/>
    <property type="match status" value="1"/>
</dbReference>
<dbReference type="Gene3D" id="1.20.120.80">
    <property type="entry name" value="Cytochrome c oxidase, subunit III, four-helix bundle"/>
    <property type="match status" value="1"/>
</dbReference>
<dbReference type="GO" id="GO:0005886">
    <property type="term" value="C:plasma membrane"/>
    <property type="evidence" value="ECO:0007669"/>
    <property type="project" value="UniProtKB-SubCell"/>
</dbReference>
<reference evidence="9 10" key="1">
    <citation type="submission" date="2016-11" db="EMBL/GenBank/DDBJ databases">
        <authorList>
            <person name="Jaros S."/>
            <person name="Januszkiewicz K."/>
            <person name="Wedrychowicz H."/>
        </authorList>
    </citation>
    <scope>NUCLEOTIDE SEQUENCE [LARGE SCALE GENOMIC DNA]</scope>
    <source>
        <strain evidence="9 10">DSM 24574</strain>
    </source>
</reference>